<dbReference type="EMBL" id="GL348714">
    <property type="protein sequence ID" value="EFH63173.1"/>
    <property type="molecule type" value="Genomic_DNA"/>
</dbReference>
<dbReference type="AlphaFoldDB" id="D7KRV0"/>
<organism evidence="2">
    <name type="scientific">Arabidopsis lyrata subsp. lyrata</name>
    <name type="common">Lyre-leaved rock-cress</name>
    <dbReference type="NCBI Taxonomy" id="81972"/>
    <lineage>
        <taxon>Eukaryota</taxon>
        <taxon>Viridiplantae</taxon>
        <taxon>Streptophyta</taxon>
        <taxon>Embryophyta</taxon>
        <taxon>Tracheophyta</taxon>
        <taxon>Spermatophyta</taxon>
        <taxon>Magnoliopsida</taxon>
        <taxon>eudicotyledons</taxon>
        <taxon>Gunneridae</taxon>
        <taxon>Pentapetalae</taxon>
        <taxon>rosids</taxon>
        <taxon>malvids</taxon>
        <taxon>Brassicales</taxon>
        <taxon>Brassicaceae</taxon>
        <taxon>Camelineae</taxon>
        <taxon>Arabidopsis</taxon>
    </lineage>
</organism>
<dbReference type="Gramene" id="scaffold_201163.1">
    <property type="protein sequence ID" value="scaffold_201163.1"/>
    <property type="gene ID" value="scaffold_201163.1"/>
</dbReference>
<protein>
    <submittedName>
        <fullName evidence="1">Uncharacterized protein</fullName>
    </submittedName>
</protein>
<keyword evidence="2" id="KW-1185">Reference proteome</keyword>
<evidence type="ECO:0000313" key="2">
    <source>
        <dbReference type="Proteomes" id="UP000008694"/>
    </source>
</evidence>
<accession>D7KRV0</accession>
<reference evidence="2" key="1">
    <citation type="journal article" date="2011" name="Nat. Genet.">
        <title>The Arabidopsis lyrata genome sequence and the basis of rapid genome size change.</title>
        <authorList>
            <person name="Hu T.T."/>
            <person name="Pattyn P."/>
            <person name="Bakker E.G."/>
            <person name="Cao J."/>
            <person name="Cheng J.-F."/>
            <person name="Clark R.M."/>
            <person name="Fahlgren N."/>
            <person name="Fawcett J.A."/>
            <person name="Grimwood J."/>
            <person name="Gundlach H."/>
            <person name="Haberer G."/>
            <person name="Hollister J.D."/>
            <person name="Ossowski S."/>
            <person name="Ottilar R.P."/>
            <person name="Salamov A.A."/>
            <person name="Schneeberger K."/>
            <person name="Spannagl M."/>
            <person name="Wang X."/>
            <person name="Yang L."/>
            <person name="Nasrallah M.E."/>
            <person name="Bergelson J."/>
            <person name="Carrington J.C."/>
            <person name="Gaut B.S."/>
            <person name="Schmutz J."/>
            <person name="Mayer K.F.X."/>
            <person name="Van de Peer Y."/>
            <person name="Grigoriev I.V."/>
            <person name="Nordborg M."/>
            <person name="Weigel D."/>
            <person name="Guo Y.-L."/>
        </authorList>
    </citation>
    <scope>NUCLEOTIDE SEQUENCE [LARGE SCALE GENOMIC DNA]</scope>
    <source>
        <strain evidence="2">cv. MN47</strain>
    </source>
</reference>
<proteinExistence type="predicted"/>
<evidence type="ECO:0000313" key="1">
    <source>
        <dbReference type="EMBL" id="EFH63173.1"/>
    </source>
</evidence>
<dbReference type="HOGENOM" id="CLU_1909517_0_0_1"/>
<gene>
    <name evidence="1" type="ORF">ARALYDRAFT_894089</name>
</gene>
<sequence>MLTTSALESELQALIIAMHSAGSEGGRCDEPLKLLSQPWLCIRIVGATAIRKYALKVIKGGIRHYERGRSHFGVFNWIRDIQPWKKRFQDFCKDFKIIGFNGSKENRISRRTLWLRHESLMIYNSCFTLMYLL</sequence>
<dbReference type="Proteomes" id="UP000008694">
    <property type="component" value="Unassembled WGS sequence"/>
</dbReference>
<name>D7KRV0_ARALL</name>